<dbReference type="KEGG" id="stq:Spith_2205"/>
<dbReference type="EMBL" id="CP002903">
    <property type="protein sequence ID" value="AEJ62460.1"/>
    <property type="molecule type" value="Genomic_DNA"/>
</dbReference>
<name>G0GFY4_WINT7</name>
<proteinExistence type="predicted"/>
<evidence type="ECO:0000313" key="1">
    <source>
        <dbReference type="EMBL" id="AEJ62460.1"/>
    </source>
</evidence>
<dbReference type="AlphaFoldDB" id="G0GFY4"/>
<dbReference type="RefSeq" id="WP_014625769.1">
    <property type="nucleotide sequence ID" value="NC_017583.1"/>
</dbReference>
<gene>
    <name evidence="1" type="ordered locus">Spith_2205</name>
</gene>
<keyword evidence="1" id="KW-0346">Stress response</keyword>
<organism evidence="1 2">
    <name type="scientific">Winmispira thermophila (strain ATCC 700085 / DSM 6578 / Z-1203)</name>
    <name type="common">Spirochaeta thermophila</name>
    <dbReference type="NCBI Taxonomy" id="869211"/>
    <lineage>
        <taxon>Bacteria</taxon>
        <taxon>Pseudomonadati</taxon>
        <taxon>Spirochaetota</taxon>
        <taxon>Spirochaetia</taxon>
        <taxon>Winmispirales</taxon>
        <taxon>Winmispiraceae</taxon>
        <taxon>Winmispira</taxon>
    </lineage>
</organism>
<dbReference type="OrthoDB" id="5244113at2"/>
<keyword evidence="2" id="KW-1185">Reference proteome</keyword>
<dbReference type="Gene3D" id="1.10.287.110">
    <property type="entry name" value="DnaJ domain"/>
    <property type="match status" value="1"/>
</dbReference>
<dbReference type="STRING" id="869211.Spith_2205"/>
<dbReference type="HOGENOM" id="CLU_1165256_0_0_12"/>
<accession>G0GFY4</accession>
<sequence length="238" mass="28065">MIREEEERLIRKVLTTGRYTLSELKTLYRILSKVTHPDMTGGDGERFIRLREVYEAALRRKDLGRRGPLFLEDRTPEEVVRECGYTGEISPRLGLYLSLYRYLTLGLHSYRIRHNPALHERNERVLRAIRHWATVYDPSFLSTFEALMEEYLPGITTMKHLRWYLWGRKSFFTALRLFLKYQETGRASTGRAARDRSLWVITMGGRIPSLDPYVRMSRWLLDELAKPPLQFGSEGPHM</sequence>
<dbReference type="Proteomes" id="UP000007254">
    <property type="component" value="Chromosome"/>
</dbReference>
<protein>
    <submittedName>
        <fullName evidence="1">Heat shock protein DnaJ domain protein</fullName>
    </submittedName>
</protein>
<dbReference type="InterPro" id="IPR036869">
    <property type="entry name" value="J_dom_sf"/>
</dbReference>
<dbReference type="SUPFAM" id="SSF46565">
    <property type="entry name" value="Chaperone J-domain"/>
    <property type="match status" value="1"/>
</dbReference>
<reference evidence="1 2" key="1">
    <citation type="submission" date="2011-06" db="EMBL/GenBank/DDBJ databases">
        <title>The complete genome of Spirochaeta thermophila DSM 6578.</title>
        <authorList>
            <consortium name="US DOE Joint Genome Institute (JGI-PGF)"/>
            <person name="Lucas S."/>
            <person name="Lapidus A."/>
            <person name="Bruce D."/>
            <person name="Goodwin L."/>
            <person name="Pitluck S."/>
            <person name="Peters L."/>
            <person name="Kyrpides N."/>
            <person name="Mavromatis K."/>
            <person name="Ivanova N."/>
            <person name="Mikailova N."/>
            <person name="Pagani I."/>
            <person name="Chertkov O."/>
            <person name="Detter J.C."/>
            <person name="Tapia R."/>
            <person name="Han C."/>
            <person name="Land M."/>
            <person name="Hauser L."/>
            <person name="Markowitz V."/>
            <person name="Cheng J.-F."/>
            <person name="Hugenholtz P."/>
            <person name="Woyke T."/>
            <person name="Wu D."/>
            <person name="Spring S."/>
            <person name="Merkhoffer B."/>
            <person name="Schneider S."/>
            <person name="Klenk H.-P."/>
            <person name="Eisen J.A."/>
        </authorList>
    </citation>
    <scope>NUCLEOTIDE SEQUENCE [LARGE SCALE GENOMIC DNA]</scope>
    <source>
        <strain evidence="2">ATCC 700085 / DSM 6578 / Z-1203</strain>
    </source>
</reference>
<evidence type="ECO:0000313" key="2">
    <source>
        <dbReference type="Proteomes" id="UP000007254"/>
    </source>
</evidence>